<dbReference type="Pfam" id="PF18564">
    <property type="entry name" value="Glyco_hydro_5_C"/>
    <property type="match status" value="1"/>
</dbReference>
<evidence type="ECO:0000259" key="4">
    <source>
        <dbReference type="Pfam" id="PF18564"/>
    </source>
</evidence>
<dbReference type="SUPFAM" id="SSF51445">
    <property type="entry name" value="(Trans)glycosidases"/>
    <property type="match status" value="1"/>
</dbReference>
<evidence type="ECO:0000313" key="6">
    <source>
        <dbReference type="Proteomes" id="UP001164286"/>
    </source>
</evidence>
<dbReference type="PANTHER" id="PTHR31308">
    <property type="match status" value="1"/>
</dbReference>
<dbReference type="InterPro" id="IPR041036">
    <property type="entry name" value="GH5_C"/>
</dbReference>
<dbReference type="EMBL" id="JAKWFO010000003">
    <property type="protein sequence ID" value="KAI9638303.1"/>
    <property type="molecule type" value="Genomic_DNA"/>
</dbReference>
<dbReference type="AlphaFoldDB" id="A0AA38HBL9"/>
<dbReference type="PANTHER" id="PTHR31308:SF6">
    <property type="entry name" value="GLYCOSIDE HYDROLASE FAMILY 5 C-TERMINAL DOMAIN-CONTAINING PROTEIN"/>
    <property type="match status" value="1"/>
</dbReference>
<evidence type="ECO:0000256" key="3">
    <source>
        <dbReference type="SAM" id="MobiDB-lite"/>
    </source>
</evidence>
<name>A0AA38HBL9_9TREE</name>
<keyword evidence="6" id="KW-1185">Reference proteome</keyword>
<evidence type="ECO:0000256" key="1">
    <source>
        <dbReference type="ARBA" id="ARBA00022801"/>
    </source>
</evidence>
<keyword evidence="1 5" id="KW-0378">Hydrolase</keyword>
<dbReference type="RefSeq" id="XP_052948080.1">
    <property type="nucleotide sequence ID" value="XM_053086621.1"/>
</dbReference>
<feature type="domain" description="Glycoside hydrolase family 5 C-terminal" evidence="4">
    <location>
        <begin position="676"/>
        <end position="738"/>
    </location>
</feature>
<proteinExistence type="predicted"/>
<evidence type="ECO:0000313" key="5">
    <source>
        <dbReference type="EMBL" id="KAI9638303.1"/>
    </source>
</evidence>
<accession>A0AA38HBL9</accession>
<dbReference type="GO" id="GO:1904462">
    <property type="term" value="P:ergosteryl 3-beta-D-glucoside catabolic process"/>
    <property type="evidence" value="ECO:0007669"/>
    <property type="project" value="TreeGrafter"/>
</dbReference>
<keyword evidence="2" id="KW-0326">Glycosidase</keyword>
<dbReference type="GeneID" id="77725822"/>
<comment type="caution">
    <text evidence="5">The sequence shown here is derived from an EMBL/GenBank/DDBJ whole genome shotgun (WGS) entry which is preliminary data.</text>
</comment>
<dbReference type="InterPro" id="IPR052066">
    <property type="entry name" value="Glycosphingolipid_Hydrolases"/>
</dbReference>
<protein>
    <submittedName>
        <fullName evidence="5">Glycoside hydrolase superfamily</fullName>
    </submittedName>
</protein>
<dbReference type="InterPro" id="IPR017853">
    <property type="entry name" value="GH"/>
</dbReference>
<reference evidence="5" key="1">
    <citation type="journal article" date="2022" name="G3 (Bethesda)">
        <title>High quality genome of the basidiomycete yeast Dioszegia hungarica PDD-24b-2 isolated from cloud water.</title>
        <authorList>
            <person name="Jarrige D."/>
            <person name="Haridas S."/>
            <person name="Bleykasten-Grosshans C."/>
            <person name="Joly M."/>
            <person name="Nadalig T."/>
            <person name="Sancelme M."/>
            <person name="Vuilleumier S."/>
            <person name="Grigoriev I.V."/>
            <person name="Amato P."/>
            <person name="Bringel F."/>
        </authorList>
    </citation>
    <scope>NUCLEOTIDE SEQUENCE</scope>
    <source>
        <strain evidence="5">PDD-24b-2</strain>
    </source>
</reference>
<gene>
    <name evidence="5" type="ORF">MKK02DRAFT_22736</name>
</gene>
<feature type="region of interest" description="Disordered" evidence="3">
    <location>
        <begin position="68"/>
        <end position="88"/>
    </location>
</feature>
<dbReference type="Proteomes" id="UP001164286">
    <property type="component" value="Unassembled WGS sequence"/>
</dbReference>
<organism evidence="5 6">
    <name type="scientific">Dioszegia hungarica</name>
    <dbReference type="NCBI Taxonomy" id="4972"/>
    <lineage>
        <taxon>Eukaryota</taxon>
        <taxon>Fungi</taxon>
        <taxon>Dikarya</taxon>
        <taxon>Basidiomycota</taxon>
        <taxon>Agaricomycotina</taxon>
        <taxon>Tremellomycetes</taxon>
        <taxon>Tremellales</taxon>
        <taxon>Bulleribasidiaceae</taxon>
        <taxon>Dioszegia</taxon>
    </lineage>
</organism>
<evidence type="ECO:0000256" key="2">
    <source>
        <dbReference type="ARBA" id="ARBA00023295"/>
    </source>
</evidence>
<dbReference type="GO" id="GO:0050295">
    <property type="term" value="F:steryl-beta-glucosidase activity"/>
    <property type="evidence" value="ECO:0007669"/>
    <property type="project" value="TreeGrafter"/>
</dbReference>
<sequence>MASTAQAQSIAAAQSVAITAARNHSPAAHAPLQKLTTAHGHFLLPPPSANLPAPSVLLRGVNLTSSSKYPPFAPSTPSATGTREERDRARLEEAGWRTDIPADSGWWEEAEQGGRDGWFVGRPLKEEEADVHFKRLTAWGFTTIRWVIPWEALEHAGPGKYDEQYIDYTIRLMRKAKSHGIRIFISAHQDVFSRFTGGSGAPYWVLLACGISPRRVHQTGAAVLQSQYKTEGTVIWNANTGRLAARHCFTMFWASSTFAPKCQIDGEPVGDWLQKRFVGAYEHLAKRIQEAGDLFDDSMIGWDSINEPNEGFIEIPDLNVIPEAQAFRKGPSPTPLQGFQLGIGQSVSNIENADFGSLGLKKKGTVTITPPGGQGLWLTKAESDEAAQKWGWKRGAEWSFWDEGKGGCVWAGHGLWDPASGKVLQKDYFVNKPGGGEYEFIDQFWKPAYIEYIRAIKQHQPEAIALINPPIFARPPNLTQEHIGDRAALSSHYYDGLTMMGKRRHLFNADAVGIQRGLKSMLGAITFGDSSIRANFKKQLNELSSDAADTDGMAGKNASQEWPTIIGEIGTPWDMKKHNGLLGLTKGKLKREDYDEPAKAMDQLLGAGDGANALSYTLWTYEPLNTHEYGDGWNGEDLSLFSFADLAGDDDLPAMDPQDLSSLIMLGARGVQSWCRPYPLETTGEITKFAFNMSSGKLELSLRLPALSQDPLVGSSASVLSAGENMGYTKIYIPYVHYLATNPPAALEAGIVAKRILGEPDSEGSEWVKGRGPAVVDLEVAELSEGSLTVEGQWGMWRYPLQQDKEREIKLVIKPWKRV</sequence>
<dbReference type="Gene3D" id="3.20.20.80">
    <property type="entry name" value="Glycosidases"/>
    <property type="match status" value="2"/>
</dbReference>